<dbReference type="InterPro" id="IPR019292">
    <property type="entry name" value="McrC"/>
</dbReference>
<dbReference type="AlphaFoldDB" id="A0A4U1MNL3"/>
<dbReference type="EC" id="3.1.21.-" evidence="1"/>
<dbReference type="GO" id="GO:0009307">
    <property type="term" value="P:DNA restriction-modification system"/>
    <property type="evidence" value="ECO:0007669"/>
    <property type="project" value="InterPro"/>
</dbReference>
<dbReference type="EMBL" id="SWFM01000001">
    <property type="protein sequence ID" value="TKD72212.1"/>
    <property type="molecule type" value="Genomic_DNA"/>
</dbReference>
<dbReference type="Pfam" id="PF10117">
    <property type="entry name" value="McrBC"/>
    <property type="match status" value="1"/>
</dbReference>
<evidence type="ECO:0000313" key="1">
    <source>
        <dbReference type="EMBL" id="TKD72212.1"/>
    </source>
</evidence>
<proteinExistence type="predicted"/>
<gene>
    <name evidence="1" type="primary">mcrC</name>
    <name evidence="1" type="ORF">FBF83_05300</name>
</gene>
<keyword evidence="1" id="KW-0255">Endonuclease</keyword>
<reference evidence="1 2" key="1">
    <citation type="submission" date="2019-04" db="EMBL/GenBank/DDBJ databases">
        <title>Genome sequence of Bacillus hwajinpoensis strain Y2.</title>
        <authorList>
            <person name="Fair J.L."/>
            <person name="Maclea K.S."/>
        </authorList>
    </citation>
    <scope>NUCLEOTIDE SEQUENCE [LARGE SCALE GENOMIC DNA]</scope>
    <source>
        <strain evidence="1 2">Y2</strain>
    </source>
</reference>
<evidence type="ECO:0000313" key="2">
    <source>
        <dbReference type="Proteomes" id="UP000310541"/>
    </source>
</evidence>
<keyword evidence="1" id="KW-0378">Hydrolase</keyword>
<dbReference type="InterPro" id="IPR014407">
    <property type="entry name" value="McrC_bac"/>
</dbReference>
<keyword evidence="1" id="KW-0540">Nuclease</keyword>
<dbReference type="GO" id="GO:0016787">
    <property type="term" value="F:hydrolase activity"/>
    <property type="evidence" value="ECO:0007669"/>
    <property type="project" value="UniProtKB-KW"/>
</dbReference>
<dbReference type="PANTHER" id="PTHR38733:SF1">
    <property type="entry name" value="TYPE IV METHYL-DIRECTED RESTRICTION ENZYME ECOKMCRBC"/>
    <property type="match status" value="1"/>
</dbReference>
<sequence>MSNSTIPIKNIYHMLCYAWNVLDQSDENLVGSVKFDNIYDLLARIYINGTNSLIKRGLSRSYIQERKEVSTLKGKVEVADSIKKQTFRNGRMVCQYDNFSVDIKLNQIVKATINLLLKAPMLDKTLNKKLRKLRLYFSDIQDIQMSNETFSSLRFNRNNYHYRMLMSVSELIYQGLITREEGSDTKFLSFIKDRQMAKLYEKFVLNFYRRHLDSRIYRVYSPKIHWNLDQSVSDEELSLLPEMRTDIVVENKLTNSQLIIDTKYYGETLTTSNWTDKEKVRTGHLYQIFAYVNSSHFSGTVKGMLLYPTINKEINASYSFAGKGIYIKTLNLNAEWNEISERLITLIANFDNN</sequence>
<protein>
    <submittedName>
        <fullName evidence="1">5-methylcytosine-specific restriction endonuclease system specificity protein McrC</fullName>
        <ecNumber evidence="1">3.1.21.-</ecNumber>
    </submittedName>
</protein>
<dbReference type="Proteomes" id="UP000310541">
    <property type="component" value="Unassembled WGS sequence"/>
</dbReference>
<accession>A0A4U1MNL3</accession>
<organism evidence="1 2">
    <name type="scientific">Guptibacillus hwajinpoensis</name>
    <dbReference type="NCBI Taxonomy" id="208199"/>
    <lineage>
        <taxon>Bacteria</taxon>
        <taxon>Bacillati</taxon>
        <taxon>Bacillota</taxon>
        <taxon>Bacilli</taxon>
        <taxon>Bacillales</taxon>
        <taxon>Guptibacillaceae</taxon>
        <taxon>Guptibacillus</taxon>
    </lineage>
</organism>
<dbReference type="RefSeq" id="WP_136946062.1">
    <property type="nucleotide sequence ID" value="NZ_SWFM01000001.1"/>
</dbReference>
<dbReference type="PANTHER" id="PTHR38733">
    <property type="entry name" value="PROTEIN MCRC"/>
    <property type="match status" value="1"/>
</dbReference>
<dbReference type="OrthoDB" id="9786961at2"/>
<dbReference type="NCBIfam" id="NF007277">
    <property type="entry name" value="PRK09736.1"/>
    <property type="match status" value="1"/>
</dbReference>
<dbReference type="PIRSF" id="PIRSF003109">
    <property type="entry name" value="McrC"/>
    <property type="match status" value="1"/>
</dbReference>
<dbReference type="GO" id="GO:0004519">
    <property type="term" value="F:endonuclease activity"/>
    <property type="evidence" value="ECO:0007669"/>
    <property type="project" value="UniProtKB-KW"/>
</dbReference>
<name>A0A4U1MNL3_9BACL</name>
<comment type="caution">
    <text evidence="1">The sequence shown here is derived from an EMBL/GenBank/DDBJ whole genome shotgun (WGS) entry which is preliminary data.</text>
</comment>